<protein>
    <recommendedName>
        <fullName evidence="4">IDI-2</fullName>
    </recommendedName>
</protein>
<evidence type="ECO:0000313" key="3">
    <source>
        <dbReference type="Proteomes" id="UP000077266"/>
    </source>
</evidence>
<organism evidence="2 3">
    <name type="scientific">Exidia glandulosa HHB12029</name>
    <dbReference type="NCBI Taxonomy" id="1314781"/>
    <lineage>
        <taxon>Eukaryota</taxon>
        <taxon>Fungi</taxon>
        <taxon>Dikarya</taxon>
        <taxon>Basidiomycota</taxon>
        <taxon>Agaricomycotina</taxon>
        <taxon>Agaricomycetes</taxon>
        <taxon>Auriculariales</taxon>
        <taxon>Exidiaceae</taxon>
        <taxon>Exidia</taxon>
    </lineage>
</organism>
<dbReference type="AlphaFoldDB" id="A0A165BX81"/>
<keyword evidence="1" id="KW-0732">Signal</keyword>
<dbReference type="InParanoid" id="A0A165BX81"/>
<evidence type="ECO:0000256" key="1">
    <source>
        <dbReference type="SAM" id="SignalP"/>
    </source>
</evidence>
<evidence type="ECO:0008006" key="4">
    <source>
        <dbReference type="Google" id="ProtNLM"/>
    </source>
</evidence>
<dbReference type="Proteomes" id="UP000077266">
    <property type="component" value="Unassembled WGS sequence"/>
</dbReference>
<name>A0A165BX81_EXIGL</name>
<gene>
    <name evidence="2" type="ORF">EXIGLDRAFT_731341</name>
</gene>
<accession>A0A165BX81</accession>
<dbReference type="EMBL" id="KV426393">
    <property type="protein sequence ID" value="KZV81412.1"/>
    <property type="molecule type" value="Genomic_DNA"/>
</dbReference>
<evidence type="ECO:0000313" key="2">
    <source>
        <dbReference type="EMBL" id="KZV81412.1"/>
    </source>
</evidence>
<reference evidence="2 3" key="1">
    <citation type="journal article" date="2016" name="Mol. Biol. Evol.">
        <title>Comparative Genomics of Early-Diverging Mushroom-Forming Fungi Provides Insights into the Origins of Lignocellulose Decay Capabilities.</title>
        <authorList>
            <person name="Nagy L.G."/>
            <person name="Riley R."/>
            <person name="Tritt A."/>
            <person name="Adam C."/>
            <person name="Daum C."/>
            <person name="Floudas D."/>
            <person name="Sun H."/>
            <person name="Yadav J.S."/>
            <person name="Pangilinan J."/>
            <person name="Larsson K.H."/>
            <person name="Matsuura K."/>
            <person name="Barry K."/>
            <person name="Labutti K."/>
            <person name="Kuo R."/>
            <person name="Ohm R.A."/>
            <person name="Bhattacharya S.S."/>
            <person name="Shirouzu T."/>
            <person name="Yoshinaga Y."/>
            <person name="Martin F.M."/>
            <person name="Grigoriev I.V."/>
            <person name="Hibbett D.S."/>
        </authorList>
    </citation>
    <scope>NUCLEOTIDE SEQUENCE [LARGE SCALE GENOMIC DNA]</scope>
    <source>
        <strain evidence="2 3">HHB12029</strain>
    </source>
</reference>
<feature type="chain" id="PRO_5007855776" description="IDI-2" evidence="1">
    <location>
        <begin position="21"/>
        <end position="136"/>
    </location>
</feature>
<dbReference type="OrthoDB" id="3005441at2759"/>
<feature type="signal peptide" evidence="1">
    <location>
        <begin position="1"/>
        <end position="20"/>
    </location>
</feature>
<keyword evidence="3" id="KW-1185">Reference proteome</keyword>
<proteinExistence type="predicted"/>
<sequence>MRFTSFFALFVVSAASGVLAGPIIDDGNCGALGHFAPSSLPAGVDPNALRTCHEHPLSNTTSPRVQKRECYLGDQFGCTNGYCWKACNTPGSGQWCWTAWNSGFGSWRTCAAKEDCAPASTADCGQGGCKDCGCSC</sequence>